<dbReference type="GeneTree" id="ENSGT00900000143497"/>
<protein>
    <submittedName>
        <fullName evidence="1">Uncharacterized protein</fullName>
    </submittedName>
</protein>
<name>A0A8C5ZHH7_MARMA</name>
<sequence length="141" mass="14695">MVMAHLDPGAGVPPTWLPQHRQVGLPTGQVCVAERHDAVLGSFIEAKHSLLRHPVPTLTLTDGVHPRDHLILAQVLTGLIVRHGLSAGLLPLGAASIWAGWTLLTCLPKGSGLCALALPTDAVPTVATDLPILGLARADVC</sequence>
<dbReference type="Proteomes" id="UP000694407">
    <property type="component" value="Unplaced"/>
</dbReference>
<accession>A0A8C5ZHH7</accession>
<keyword evidence="2" id="KW-1185">Reference proteome</keyword>
<reference evidence="1" key="2">
    <citation type="submission" date="2025-09" db="UniProtKB">
        <authorList>
            <consortium name="Ensembl"/>
        </authorList>
    </citation>
    <scope>IDENTIFICATION</scope>
</reference>
<evidence type="ECO:0000313" key="2">
    <source>
        <dbReference type="Proteomes" id="UP000694407"/>
    </source>
</evidence>
<proteinExistence type="predicted"/>
<evidence type="ECO:0000313" key="1">
    <source>
        <dbReference type="Ensembl" id="ENSMMMP00000014250.1"/>
    </source>
</evidence>
<dbReference type="Ensembl" id="ENSMMMT00000016254.1">
    <property type="protein sequence ID" value="ENSMMMP00000014250.1"/>
    <property type="gene ID" value="ENSMMMG00000012704.1"/>
</dbReference>
<dbReference type="AlphaFoldDB" id="A0A8C5ZHH7"/>
<organism evidence="1 2">
    <name type="scientific">Marmota marmota marmota</name>
    <name type="common">Alpine marmot</name>
    <dbReference type="NCBI Taxonomy" id="9994"/>
    <lineage>
        <taxon>Eukaryota</taxon>
        <taxon>Metazoa</taxon>
        <taxon>Chordata</taxon>
        <taxon>Craniata</taxon>
        <taxon>Vertebrata</taxon>
        <taxon>Euteleostomi</taxon>
        <taxon>Mammalia</taxon>
        <taxon>Eutheria</taxon>
        <taxon>Euarchontoglires</taxon>
        <taxon>Glires</taxon>
        <taxon>Rodentia</taxon>
        <taxon>Sciuromorpha</taxon>
        <taxon>Sciuridae</taxon>
        <taxon>Xerinae</taxon>
        <taxon>Marmotini</taxon>
        <taxon>Marmota</taxon>
    </lineage>
</organism>
<reference evidence="1" key="1">
    <citation type="submission" date="2025-08" db="UniProtKB">
        <authorList>
            <consortium name="Ensembl"/>
        </authorList>
    </citation>
    <scope>IDENTIFICATION</scope>
</reference>